<dbReference type="PANTHER" id="PTHR43204:SF1">
    <property type="entry name" value="ABC TRANSPORTER I FAMILY MEMBER 6, CHLOROPLASTIC"/>
    <property type="match status" value="1"/>
</dbReference>
<dbReference type="NCBIfam" id="TIGR01978">
    <property type="entry name" value="sufC"/>
    <property type="match status" value="1"/>
</dbReference>
<proteinExistence type="inferred from homology"/>
<dbReference type="EMBL" id="LBXL01000024">
    <property type="protein sequence ID" value="KKR29742.1"/>
    <property type="molecule type" value="Genomic_DNA"/>
</dbReference>
<evidence type="ECO:0000256" key="3">
    <source>
        <dbReference type="ARBA" id="ARBA00022840"/>
    </source>
</evidence>
<dbReference type="GO" id="GO:0016887">
    <property type="term" value="F:ATP hydrolysis activity"/>
    <property type="evidence" value="ECO:0007669"/>
    <property type="project" value="InterPro"/>
</dbReference>
<dbReference type="CDD" id="cd03217">
    <property type="entry name" value="ABC_FeS_Assembly"/>
    <property type="match status" value="1"/>
</dbReference>
<organism evidence="5 6">
    <name type="scientific">Candidatus Woesebacteria bacterium GW2011_GWA1_39_8</name>
    <dbReference type="NCBI Taxonomy" id="1618552"/>
    <lineage>
        <taxon>Bacteria</taxon>
        <taxon>Candidatus Woeseibacteriota</taxon>
    </lineage>
</organism>
<evidence type="ECO:0000256" key="1">
    <source>
        <dbReference type="ARBA" id="ARBA00006216"/>
    </source>
</evidence>
<dbReference type="PROSITE" id="PS50893">
    <property type="entry name" value="ABC_TRANSPORTER_2"/>
    <property type="match status" value="1"/>
</dbReference>
<dbReference type="PANTHER" id="PTHR43204">
    <property type="entry name" value="ABC TRANSPORTER I FAMILY MEMBER 6, CHLOROPLASTIC"/>
    <property type="match status" value="1"/>
</dbReference>
<name>A0A0G0SVX6_9BACT</name>
<keyword evidence="2" id="KW-0547">Nucleotide-binding</keyword>
<dbReference type="Gene3D" id="3.40.50.300">
    <property type="entry name" value="P-loop containing nucleotide triphosphate hydrolases"/>
    <property type="match status" value="1"/>
</dbReference>
<keyword evidence="3 5" id="KW-0067">ATP-binding</keyword>
<evidence type="ECO:0000256" key="2">
    <source>
        <dbReference type="ARBA" id="ARBA00022741"/>
    </source>
</evidence>
<protein>
    <submittedName>
        <fullName evidence="5">Iron ABC transporter ATP-binding protein</fullName>
    </submittedName>
</protein>
<dbReference type="Proteomes" id="UP000034793">
    <property type="component" value="Unassembled WGS sequence"/>
</dbReference>
<reference evidence="5 6" key="1">
    <citation type="journal article" date="2015" name="Nature">
        <title>rRNA introns, odd ribosomes, and small enigmatic genomes across a large radiation of phyla.</title>
        <authorList>
            <person name="Brown C.T."/>
            <person name="Hug L.A."/>
            <person name="Thomas B.C."/>
            <person name="Sharon I."/>
            <person name="Castelle C.J."/>
            <person name="Singh A."/>
            <person name="Wilkins M.J."/>
            <person name="Williams K.H."/>
            <person name="Banfield J.F."/>
        </authorList>
    </citation>
    <scope>NUCLEOTIDE SEQUENCE [LARGE SCALE GENOMIC DNA]</scope>
</reference>
<dbReference type="InterPro" id="IPR027417">
    <property type="entry name" value="P-loop_NTPase"/>
</dbReference>
<comment type="similarity">
    <text evidence="1">Belongs to the ABC transporter superfamily. Ycf16 family.</text>
</comment>
<dbReference type="InterPro" id="IPR010230">
    <property type="entry name" value="FeS-cluster_ATPase_SufC"/>
</dbReference>
<dbReference type="PATRIC" id="fig|1618552.3.peg.697"/>
<dbReference type="InterPro" id="IPR003439">
    <property type="entry name" value="ABC_transporter-like_ATP-bd"/>
</dbReference>
<dbReference type="SUPFAM" id="SSF52540">
    <property type="entry name" value="P-loop containing nucleoside triphosphate hydrolases"/>
    <property type="match status" value="1"/>
</dbReference>
<dbReference type="GO" id="GO:0005524">
    <property type="term" value="F:ATP binding"/>
    <property type="evidence" value="ECO:0007669"/>
    <property type="project" value="UniProtKB-KW"/>
</dbReference>
<comment type="caution">
    <text evidence="5">The sequence shown here is derived from an EMBL/GenBank/DDBJ whole genome shotgun (WGS) entry which is preliminary data.</text>
</comment>
<feature type="domain" description="ABC transporter" evidence="4">
    <location>
        <begin position="7"/>
        <end position="249"/>
    </location>
</feature>
<evidence type="ECO:0000259" key="4">
    <source>
        <dbReference type="PROSITE" id="PS50893"/>
    </source>
</evidence>
<accession>A0A0G0SVX6</accession>
<sequence>MKKRDKLKISNLHAGTIDGKNILQGVNLEVGMGEIHAVMGPNGSGKSTLAQVLMGHPGYKITKGKISLNNKDLTKLAPNERAKEGLFLGFQYPVEVAGVNYAGFLRMAVNERTTNGNKISPIAFRKDLGEKAKKLAFIDDISIRSVNEGFSGGEKKKSEILQLSILKPKFAVLDEPDSGLDVDALRYIAKAIAKLDTSLGLILITHYQRILNYIKPNYVHILVSGKIAKTGDVKLAKSIEKNGYEKYIKN</sequence>
<gene>
    <name evidence="5" type="ORF">UT61_C0024G0009</name>
</gene>
<dbReference type="Pfam" id="PF00005">
    <property type="entry name" value="ABC_tran"/>
    <property type="match status" value="1"/>
</dbReference>
<evidence type="ECO:0000313" key="6">
    <source>
        <dbReference type="Proteomes" id="UP000034793"/>
    </source>
</evidence>
<dbReference type="AlphaFoldDB" id="A0A0G0SVX6"/>
<evidence type="ECO:0000313" key="5">
    <source>
        <dbReference type="EMBL" id="KKR29742.1"/>
    </source>
</evidence>